<organism evidence="2 3">
    <name type="scientific">Xenotaenia resolanae</name>
    <dbReference type="NCBI Taxonomy" id="208358"/>
    <lineage>
        <taxon>Eukaryota</taxon>
        <taxon>Metazoa</taxon>
        <taxon>Chordata</taxon>
        <taxon>Craniata</taxon>
        <taxon>Vertebrata</taxon>
        <taxon>Euteleostomi</taxon>
        <taxon>Actinopterygii</taxon>
        <taxon>Neopterygii</taxon>
        <taxon>Teleostei</taxon>
        <taxon>Neoteleostei</taxon>
        <taxon>Acanthomorphata</taxon>
        <taxon>Ovalentaria</taxon>
        <taxon>Atherinomorphae</taxon>
        <taxon>Cyprinodontiformes</taxon>
        <taxon>Goodeidae</taxon>
        <taxon>Xenotaenia</taxon>
    </lineage>
</organism>
<keyword evidence="1" id="KW-1133">Transmembrane helix</keyword>
<keyword evidence="3" id="KW-1185">Reference proteome</keyword>
<dbReference type="EMBL" id="JAHRIM010021263">
    <property type="protein sequence ID" value="MEQ2262966.1"/>
    <property type="molecule type" value="Genomic_DNA"/>
</dbReference>
<keyword evidence="1" id="KW-0812">Transmembrane</keyword>
<dbReference type="Proteomes" id="UP001444071">
    <property type="component" value="Unassembled WGS sequence"/>
</dbReference>
<accession>A0ABV0W0I4</accession>
<keyword evidence="1" id="KW-0472">Membrane</keyword>
<proteinExistence type="predicted"/>
<evidence type="ECO:0000313" key="3">
    <source>
        <dbReference type="Proteomes" id="UP001444071"/>
    </source>
</evidence>
<feature type="transmembrane region" description="Helical" evidence="1">
    <location>
        <begin position="12"/>
        <end position="31"/>
    </location>
</feature>
<sequence>IQSVKMRCGAGPLAVVAAMFWTQCILLDGVVARKERKRPKEAAPQHTEAYNVTLSNSEEVGGGIKCPPANCK</sequence>
<evidence type="ECO:0000256" key="1">
    <source>
        <dbReference type="SAM" id="Phobius"/>
    </source>
</evidence>
<comment type="caution">
    <text evidence="2">The sequence shown here is derived from an EMBL/GenBank/DDBJ whole genome shotgun (WGS) entry which is preliminary data.</text>
</comment>
<reference evidence="2 3" key="1">
    <citation type="submission" date="2021-06" db="EMBL/GenBank/DDBJ databases">
        <authorList>
            <person name="Palmer J.M."/>
        </authorList>
    </citation>
    <scope>NUCLEOTIDE SEQUENCE [LARGE SCALE GENOMIC DNA]</scope>
    <source>
        <strain evidence="2 3">XR_2019</strain>
        <tissue evidence="2">Muscle</tissue>
    </source>
</reference>
<protein>
    <submittedName>
        <fullName evidence="2">Uncharacterized protein</fullName>
    </submittedName>
</protein>
<gene>
    <name evidence="2" type="ORF">XENORESO_001433</name>
</gene>
<feature type="non-terminal residue" evidence="2">
    <location>
        <position position="1"/>
    </location>
</feature>
<name>A0ABV0W0I4_9TELE</name>
<evidence type="ECO:0000313" key="2">
    <source>
        <dbReference type="EMBL" id="MEQ2262966.1"/>
    </source>
</evidence>